<evidence type="ECO:0000313" key="8">
    <source>
        <dbReference type="EMBL" id="GAH43113.1"/>
    </source>
</evidence>
<feature type="non-terminal residue" evidence="8">
    <location>
        <position position="1"/>
    </location>
</feature>
<dbReference type="InterPro" id="IPR002781">
    <property type="entry name" value="TM_pro_TauE-like"/>
</dbReference>
<dbReference type="PANTHER" id="PTHR30269:SF0">
    <property type="entry name" value="MEMBRANE TRANSPORTER PROTEIN YFCA-RELATED"/>
    <property type="match status" value="1"/>
</dbReference>
<gene>
    <name evidence="8" type="ORF">S03H2_14279</name>
</gene>
<organism evidence="8">
    <name type="scientific">marine sediment metagenome</name>
    <dbReference type="NCBI Taxonomy" id="412755"/>
    <lineage>
        <taxon>unclassified sequences</taxon>
        <taxon>metagenomes</taxon>
        <taxon>ecological metagenomes</taxon>
    </lineage>
</organism>
<feature type="transmembrane region" description="Helical" evidence="7">
    <location>
        <begin position="28"/>
        <end position="47"/>
    </location>
</feature>
<evidence type="ECO:0000256" key="2">
    <source>
        <dbReference type="ARBA" id="ARBA00022448"/>
    </source>
</evidence>
<feature type="transmembrane region" description="Helical" evidence="7">
    <location>
        <begin position="107"/>
        <end position="125"/>
    </location>
</feature>
<evidence type="ECO:0008006" key="9">
    <source>
        <dbReference type="Google" id="ProtNLM"/>
    </source>
</evidence>
<feature type="transmembrane region" description="Helical" evidence="7">
    <location>
        <begin position="132"/>
        <end position="154"/>
    </location>
</feature>
<keyword evidence="6 7" id="KW-0472">Membrane</keyword>
<evidence type="ECO:0000256" key="6">
    <source>
        <dbReference type="ARBA" id="ARBA00023136"/>
    </source>
</evidence>
<dbReference type="AlphaFoldDB" id="X1HCR9"/>
<dbReference type="EMBL" id="BARU01007243">
    <property type="protein sequence ID" value="GAH43113.1"/>
    <property type="molecule type" value="Genomic_DNA"/>
</dbReference>
<evidence type="ECO:0000256" key="7">
    <source>
        <dbReference type="SAM" id="Phobius"/>
    </source>
</evidence>
<keyword evidence="5 7" id="KW-1133">Transmembrane helix</keyword>
<protein>
    <recommendedName>
        <fullName evidence="9">Membrane transporter protein</fullName>
    </recommendedName>
</protein>
<comment type="caution">
    <text evidence="8">The sequence shown here is derived from an EMBL/GenBank/DDBJ whole genome shotgun (WGS) entry which is preliminary data.</text>
</comment>
<name>X1HCR9_9ZZZZ</name>
<dbReference type="GO" id="GO:0005886">
    <property type="term" value="C:plasma membrane"/>
    <property type="evidence" value="ECO:0007669"/>
    <property type="project" value="UniProtKB-SubCell"/>
</dbReference>
<feature type="transmembrane region" description="Helical" evidence="7">
    <location>
        <begin position="68"/>
        <end position="95"/>
    </location>
</feature>
<sequence length="179" mass="19821">IKLALFLSVFASIGSFLGANIVLQIDENILKTIIGILMLIMVGITIYKKKFGLEERYIILTTKSYISISVLSFLLGIYGGFFGAGISTMFTFMFVSYFGTSFIKSAGITRFIVAILSMIASLIFLINLKIDFFFGIILAISFILGAKIGVKMAVKVGNTWIRRLFIILAVVSSINLFFF</sequence>
<reference evidence="8" key="1">
    <citation type="journal article" date="2014" name="Front. Microbiol.">
        <title>High frequency of phylogenetically diverse reductive dehalogenase-homologous genes in deep subseafloor sedimentary metagenomes.</title>
        <authorList>
            <person name="Kawai M."/>
            <person name="Futagami T."/>
            <person name="Toyoda A."/>
            <person name="Takaki Y."/>
            <person name="Nishi S."/>
            <person name="Hori S."/>
            <person name="Arai W."/>
            <person name="Tsubouchi T."/>
            <person name="Morono Y."/>
            <person name="Uchiyama I."/>
            <person name="Ito T."/>
            <person name="Fujiyama A."/>
            <person name="Inagaki F."/>
            <person name="Takami H."/>
        </authorList>
    </citation>
    <scope>NUCLEOTIDE SEQUENCE</scope>
    <source>
        <strain evidence="8">Expedition CK06-06</strain>
    </source>
</reference>
<keyword evidence="4 7" id="KW-0812">Transmembrane</keyword>
<keyword evidence="3" id="KW-1003">Cell membrane</keyword>
<accession>X1HCR9</accession>
<comment type="subcellular location">
    <subcellularLocation>
        <location evidence="1">Cell membrane</location>
        <topology evidence="1">Multi-pass membrane protein</topology>
    </subcellularLocation>
</comment>
<dbReference type="Pfam" id="PF01925">
    <property type="entry name" value="TauE"/>
    <property type="match status" value="1"/>
</dbReference>
<dbReference type="PANTHER" id="PTHR30269">
    <property type="entry name" value="TRANSMEMBRANE PROTEIN YFCA"/>
    <property type="match status" value="1"/>
</dbReference>
<feature type="transmembrane region" description="Helical" evidence="7">
    <location>
        <begin position="160"/>
        <end position="178"/>
    </location>
</feature>
<evidence type="ECO:0000256" key="1">
    <source>
        <dbReference type="ARBA" id="ARBA00004651"/>
    </source>
</evidence>
<proteinExistence type="predicted"/>
<dbReference type="InterPro" id="IPR052017">
    <property type="entry name" value="TSUP"/>
</dbReference>
<evidence type="ECO:0000256" key="4">
    <source>
        <dbReference type="ARBA" id="ARBA00022692"/>
    </source>
</evidence>
<evidence type="ECO:0000256" key="3">
    <source>
        <dbReference type="ARBA" id="ARBA00022475"/>
    </source>
</evidence>
<evidence type="ECO:0000256" key="5">
    <source>
        <dbReference type="ARBA" id="ARBA00022989"/>
    </source>
</evidence>
<keyword evidence="2" id="KW-0813">Transport</keyword>